<dbReference type="EMBL" id="CBWN010000025">
    <property type="protein sequence ID" value="CDL25048.1"/>
    <property type="molecule type" value="Genomic_DNA"/>
</dbReference>
<organism evidence="1 2">
    <name type="scientific">Escherichia coli ISC7</name>
    <dbReference type="NCBI Taxonomy" id="1432555"/>
    <lineage>
        <taxon>Bacteria</taxon>
        <taxon>Pseudomonadati</taxon>
        <taxon>Pseudomonadota</taxon>
        <taxon>Gammaproteobacteria</taxon>
        <taxon>Enterobacterales</taxon>
        <taxon>Enterobacteriaceae</taxon>
        <taxon>Escherichia</taxon>
    </lineage>
</organism>
<keyword evidence="1" id="KW-0966">Cell projection</keyword>
<evidence type="ECO:0000313" key="1">
    <source>
        <dbReference type="EMBL" id="CDL25048.1"/>
    </source>
</evidence>
<accession>W1EUG1</accession>
<reference evidence="1 2" key="1">
    <citation type="submission" date="2013-10" db="EMBL/GenBank/DDBJ databases">
        <title>Antibiotic resistance diversity of beta-lactamase producers in the General Hospital Vienna.</title>
        <authorList>
            <person name="Barisic I."/>
            <person name="Mitteregger D."/>
            <person name="Hirschl A.M."/>
            <person name="Noehammer C."/>
            <person name="Wiesinger-Mayr H."/>
        </authorList>
    </citation>
    <scope>NUCLEOTIDE SEQUENCE [LARGE SCALE GENOMIC DNA]</scope>
    <source>
        <strain evidence="1 2">ISC7</strain>
    </source>
</reference>
<dbReference type="AlphaFoldDB" id="W1EUG1"/>
<evidence type="ECO:0000313" key="2">
    <source>
        <dbReference type="Proteomes" id="UP000019199"/>
    </source>
</evidence>
<proteinExistence type="predicted"/>
<keyword evidence="1" id="KW-0282">Flagellum</keyword>
<keyword evidence="1" id="KW-0969">Cilium</keyword>
<dbReference type="Proteomes" id="UP000019199">
    <property type="component" value="Unassembled WGS sequence"/>
</dbReference>
<name>W1EUG1_ECOLX</name>
<protein>
    <submittedName>
        <fullName evidence="1">Flagellar hook-associated protein FliD</fullName>
    </submittedName>
</protein>
<comment type="caution">
    <text evidence="1">The sequence shown here is derived from an EMBL/GenBank/DDBJ whole genome shotgun (WGS) entry which is preliminary data.</text>
</comment>
<sequence length="55" mass="5957">MNQLLNFAHKLPITRLSTVCNQKELGMASFTSLGVGSNLPLDTLLNNLTIAEKNA</sequence>